<reference evidence="2 3" key="1">
    <citation type="submission" date="2020-08" db="EMBL/GenBank/DDBJ databases">
        <title>Genomic Encyclopedia of Type Strains, Phase IV (KMG-IV): sequencing the most valuable type-strain genomes for metagenomic binning, comparative biology and taxonomic classification.</title>
        <authorList>
            <person name="Goeker M."/>
        </authorList>
    </citation>
    <scope>NUCLEOTIDE SEQUENCE [LARGE SCALE GENOMIC DNA]</scope>
    <source>
        <strain evidence="2 3">DSM 11275</strain>
    </source>
</reference>
<dbReference type="RefSeq" id="WP_183717045.1">
    <property type="nucleotide sequence ID" value="NZ_JACHGO010000001.1"/>
</dbReference>
<feature type="chain" id="PRO_5031457257" description="Lipoprotein" evidence="1">
    <location>
        <begin position="22"/>
        <end position="108"/>
    </location>
</feature>
<protein>
    <recommendedName>
        <fullName evidence="4">Lipoprotein</fullName>
    </recommendedName>
</protein>
<dbReference type="EMBL" id="JACHGO010000001">
    <property type="protein sequence ID" value="MBB5141938.1"/>
    <property type="molecule type" value="Genomic_DNA"/>
</dbReference>
<keyword evidence="3" id="KW-1185">Reference proteome</keyword>
<proteinExistence type="predicted"/>
<evidence type="ECO:0008006" key="4">
    <source>
        <dbReference type="Google" id="ProtNLM"/>
    </source>
</evidence>
<gene>
    <name evidence="2" type="ORF">HNQ38_000001</name>
</gene>
<accession>A0A7W8BXS7</accession>
<dbReference type="Proteomes" id="UP000539075">
    <property type="component" value="Unassembled WGS sequence"/>
</dbReference>
<evidence type="ECO:0000313" key="3">
    <source>
        <dbReference type="Proteomes" id="UP000539075"/>
    </source>
</evidence>
<evidence type="ECO:0000313" key="2">
    <source>
        <dbReference type="EMBL" id="MBB5141938.1"/>
    </source>
</evidence>
<name>A0A7W8BXS7_9BACT</name>
<organism evidence="2 3">
    <name type="scientific">Desulfovibrio intestinalis</name>
    <dbReference type="NCBI Taxonomy" id="58621"/>
    <lineage>
        <taxon>Bacteria</taxon>
        <taxon>Pseudomonadati</taxon>
        <taxon>Thermodesulfobacteriota</taxon>
        <taxon>Desulfovibrionia</taxon>
        <taxon>Desulfovibrionales</taxon>
        <taxon>Desulfovibrionaceae</taxon>
        <taxon>Desulfovibrio</taxon>
    </lineage>
</organism>
<feature type="signal peptide" evidence="1">
    <location>
        <begin position="1"/>
        <end position="21"/>
    </location>
</feature>
<keyword evidence="1" id="KW-0732">Signal</keyword>
<dbReference type="AlphaFoldDB" id="A0A7W8BXS7"/>
<dbReference type="PROSITE" id="PS51257">
    <property type="entry name" value="PROKAR_LIPOPROTEIN"/>
    <property type="match status" value="1"/>
</dbReference>
<evidence type="ECO:0000256" key="1">
    <source>
        <dbReference type="SAM" id="SignalP"/>
    </source>
</evidence>
<comment type="caution">
    <text evidence="2">The sequence shown here is derived from an EMBL/GenBank/DDBJ whole genome shotgun (WGS) entry which is preliminary data.</text>
</comment>
<sequence length="108" mass="11889">MRKVKILAAVILALFVSACNSGPECDSREGKDYVKKVMQAYSQEIGIKDMGIDIEGFKTTSANKDSCKCVATVVMGKARTDGEPQVKYAVEFELPVKANQSYYIELIN</sequence>